<keyword evidence="2" id="KW-1185">Reference proteome</keyword>
<name>A0ABT8IRX5_9MICO</name>
<evidence type="ECO:0000313" key="1">
    <source>
        <dbReference type="EMBL" id="MDN4595548.1"/>
    </source>
</evidence>
<dbReference type="EMBL" id="JAROCB010000001">
    <property type="protein sequence ID" value="MDN4595548.1"/>
    <property type="molecule type" value="Genomic_DNA"/>
</dbReference>
<organism evidence="1 2">
    <name type="scientific">Leifsonia virtsii</name>
    <dbReference type="NCBI Taxonomy" id="3035915"/>
    <lineage>
        <taxon>Bacteria</taxon>
        <taxon>Bacillati</taxon>
        <taxon>Actinomycetota</taxon>
        <taxon>Actinomycetes</taxon>
        <taxon>Micrococcales</taxon>
        <taxon>Microbacteriaceae</taxon>
        <taxon>Leifsonia</taxon>
    </lineage>
</organism>
<reference evidence="1" key="1">
    <citation type="submission" date="2023-03" db="EMBL/GenBank/DDBJ databases">
        <title>MT1 and MT2 Draft Genomes of Novel Species.</title>
        <authorList>
            <person name="Venkateswaran K."/>
        </authorList>
    </citation>
    <scope>NUCLEOTIDE SEQUENCE</scope>
    <source>
        <strain evidence="1">F6_8S_P_1A</strain>
    </source>
</reference>
<comment type="caution">
    <text evidence="1">The sequence shown here is derived from an EMBL/GenBank/DDBJ whole genome shotgun (WGS) entry which is preliminary data.</text>
</comment>
<evidence type="ECO:0000313" key="2">
    <source>
        <dbReference type="Proteomes" id="UP001174210"/>
    </source>
</evidence>
<dbReference type="RefSeq" id="WP_301214857.1">
    <property type="nucleotide sequence ID" value="NZ_JAROCB010000001.1"/>
</dbReference>
<sequence>MPSFRVIVAVGRLRPAVDPRDVEPGAAAAARELAVVEATSVDVVSGEARITVRFTEDNARTALRVAEHTVARLRTLAEVGPWRLTERVGGRWYRRA</sequence>
<proteinExistence type="predicted"/>
<gene>
    <name evidence="1" type="ORF">P5G59_00195</name>
</gene>
<protein>
    <submittedName>
        <fullName evidence="1">Uncharacterized protein</fullName>
    </submittedName>
</protein>
<accession>A0ABT8IRX5</accession>
<dbReference type="Proteomes" id="UP001174210">
    <property type="component" value="Unassembled WGS sequence"/>
</dbReference>